<reference evidence="10 11" key="1">
    <citation type="journal article" date="2019" name="Genome Biol. Evol.">
        <title>Insights into the evolution of the New World diploid cottons (Gossypium, subgenus Houzingenia) based on genome sequencing.</title>
        <authorList>
            <person name="Grover C.E."/>
            <person name="Arick M.A. 2nd"/>
            <person name="Thrash A."/>
            <person name="Conover J.L."/>
            <person name="Sanders W.S."/>
            <person name="Peterson D.G."/>
            <person name="Frelichowski J.E."/>
            <person name="Scheffler J.A."/>
            <person name="Scheffler B.E."/>
            <person name="Wendel J.F."/>
        </authorList>
    </citation>
    <scope>NUCLEOTIDE SEQUENCE [LARGE SCALE GENOMIC DNA]</scope>
    <source>
        <strain evidence="10">27</strain>
        <tissue evidence="10">Leaf</tissue>
    </source>
</reference>
<protein>
    <submittedName>
        <fullName evidence="10">Uncharacterized protein</fullName>
    </submittedName>
</protein>
<keyword evidence="7" id="KW-0539">Nucleus</keyword>
<evidence type="ECO:0000256" key="7">
    <source>
        <dbReference type="ARBA" id="ARBA00023242"/>
    </source>
</evidence>
<dbReference type="EMBL" id="JABFAC010000013">
    <property type="protein sequence ID" value="MBA0632860.1"/>
    <property type="molecule type" value="Genomic_DNA"/>
</dbReference>
<proteinExistence type="inferred from homology"/>
<dbReference type="PANTHER" id="PTHR31587">
    <property type="entry name" value="TRANSMEMBRANE PROTEIN (DUF2215)"/>
    <property type="match status" value="1"/>
</dbReference>
<sequence>MAISSSSTSILFFLLSLFSFSHASHVITDFKGIDFASPTIDVMPTPLSGYSSVRGSKYVLLCDRVHVSGHSRMKLGSYANSFRVTLAPSVLIPERLHSKIQVCFHRNASLGLCKCGDGDWKPLQKGIWHAAMSPYDDIYIDVKFIGDMSGSVTVALEEDFQLWRLIFLALGFVLLLLAPFVSKWVPFYYSSSMALGVLLVVIILLYQVAIFAFVGIVLSGAGLGYWTARKFVILKDGSVDVGVAQFVKWAMRIISILFIFQSTVDTRLAIVALTSCSAICSLITSKIRKGYMQPPYSGDQSPWLHQSRQRTPMLGRAEFLSRSPRVDSKQKMWSSPKTAPAWTNSLVKGYYAKLGEGAIDHQDYYSTFHKTNHQKKFTEQEWEDFSQESTRKAMAELAASPEFTDWMIEHADRIKLLPRDD</sequence>
<evidence type="ECO:0000256" key="6">
    <source>
        <dbReference type="ARBA" id="ARBA00023136"/>
    </source>
</evidence>
<evidence type="ECO:0000256" key="8">
    <source>
        <dbReference type="SAM" id="Phobius"/>
    </source>
</evidence>
<feature type="transmembrane region" description="Helical" evidence="8">
    <location>
        <begin position="162"/>
        <end position="180"/>
    </location>
</feature>
<gene>
    <name evidence="10" type="ORF">Godav_001528</name>
</gene>
<dbReference type="AlphaFoldDB" id="A0A7J8T478"/>
<feature type="chain" id="PRO_5029651854" evidence="9">
    <location>
        <begin position="24"/>
        <end position="421"/>
    </location>
</feature>
<feature type="non-terminal residue" evidence="10">
    <location>
        <position position="421"/>
    </location>
</feature>
<dbReference type="InterPro" id="IPR019358">
    <property type="entry name" value="NEMP_fam"/>
</dbReference>
<comment type="similarity">
    <text evidence="2">Belongs to the NEMP family.</text>
</comment>
<keyword evidence="6 8" id="KW-0472">Membrane</keyword>
<evidence type="ECO:0000256" key="5">
    <source>
        <dbReference type="ARBA" id="ARBA00022989"/>
    </source>
</evidence>
<evidence type="ECO:0000256" key="4">
    <source>
        <dbReference type="ARBA" id="ARBA00022729"/>
    </source>
</evidence>
<keyword evidence="3 8" id="KW-0812">Transmembrane</keyword>
<dbReference type="Proteomes" id="UP000593561">
    <property type="component" value="Unassembled WGS sequence"/>
</dbReference>
<keyword evidence="11" id="KW-1185">Reference proteome</keyword>
<dbReference type="Pfam" id="PF10225">
    <property type="entry name" value="NEMP"/>
    <property type="match status" value="1"/>
</dbReference>
<evidence type="ECO:0000256" key="2">
    <source>
        <dbReference type="ARBA" id="ARBA00005748"/>
    </source>
</evidence>
<comment type="caution">
    <text evidence="10">The sequence shown here is derived from an EMBL/GenBank/DDBJ whole genome shotgun (WGS) entry which is preliminary data.</text>
</comment>
<dbReference type="GO" id="GO:0005637">
    <property type="term" value="C:nuclear inner membrane"/>
    <property type="evidence" value="ECO:0007669"/>
    <property type="project" value="UniProtKB-SubCell"/>
</dbReference>
<evidence type="ECO:0000313" key="11">
    <source>
        <dbReference type="Proteomes" id="UP000593561"/>
    </source>
</evidence>
<keyword evidence="4 9" id="KW-0732">Signal</keyword>
<evidence type="ECO:0000256" key="9">
    <source>
        <dbReference type="SAM" id="SignalP"/>
    </source>
</evidence>
<name>A0A7J8T478_GOSDV</name>
<organism evidence="10 11">
    <name type="scientific">Gossypium davidsonii</name>
    <name type="common">Davidson's cotton</name>
    <name type="synonym">Gossypium klotzschianum subsp. davidsonii</name>
    <dbReference type="NCBI Taxonomy" id="34287"/>
    <lineage>
        <taxon>Eukaryota</taxon>
        <taxon>Viridiplantae</taxon>
        <taxon>Streptophyta</taxon>
        <taxon>Embryophyta</taxon>
        <taxon>Tracheophyta</taxon>
        <taxon>Spermatophyta</taxon>
        <taxon>Magnoliopsida</taxon>
        <taxon>eudicotyledons</taxon>
        <taxon>Gunneridae</taxon>
        <taxon>Pentapetalae</taxon>
        <taxon>rosids</taxon>
        <taxon>malvids</taxon>
        <taxon>Malvales</taxon>
        <taxon>Malvaceae</taxon>
        <taxon>Malvoideae</taxon>
        <taxon>Gossypium</taxon>
    </lineage>
</organism>
<comment type="subcellular location">
    <subcellularLocation>
        <location evidence="1">Nucleus inner membrane</location>
        <topology evidence="1">Multi-pass membrane protein</topology>
        <orientation evidence="1">Nucleoplasmic side</orientation>
    </subcellularLocation>
</comment>
<evidence type="ECO:0000256" key="1">
    <source>
        <dbReference type="ARBA" id="ARBA00004575"/>
    </source>
</evidence>
<accession>A0A7J8T478</accession>
<feature type="signal peptide" evidence="9">
    <location>
        <begin position="1"/>
        <end position="23"/>
    </location>
</feature>
<evidence type="ECO:0000256" key="3">
    <source>
        <dbReference type="ARBA" id="ARBA00022692"/>
    </source>
</evidence>
<keyword evidence="5 8" id="KW-1133">Transmembrane helix</keyword>
<dbReference type="PANTHER" id="PTHR31587:SF3">
    <property type="entry name" value="EXPRESSED PROTEIN"/>
    <property type="match status" value="1"/>
</dbReference>
<evidence type="ECO:0000313" key="10">
    <source>
        <dbReference type="EMBL" id="MBA0632860.1"/>
    </source>
</evidence>